<comment type="caution">
    <text evidence="3">The sequence shown here is derived from an EMBL/GenBank/DDBJ whole genome shotgun (WGS) entry which is preliminary data.</text>
</comment>
<keyword evidence="2" id="KW-0732">Signal</keyword>
<keyword evidence="4" id="KW-1185">Reference proteome</keyword>
<evidence type="ECO:0000313" key="3">
    <source>
        <dbReference type="EMBL" id="GHJ27064.1"/>
    </source>
</evidence>
<proteinExistence type="predicted"/>
<dbReference type="Proteomes" id="UP001054854">
    <property type="component" value="Unassembled WGS sequence"/>
</dbReference>
<feature type="compositionally biased region" description="Low complexity" evidence="1">
    <location>
        <begin position="103"/>
        <end position="126"/>
    </location>
</feature>
<dbReference type="RefSeq" id="WP_236256396.1">
    <property type="nucleotide sequence ID" value="NZ_BNEK01000003.1"/>
</dbReference>
<organism evidence="3 4">
    <name type="scientific">Streptomyces hygroscopicus</name>
    <dbReference type="NCBI Taxonomy" id="1912"/>
    <lineage>
        <taxon>Bacteria</taxon>
        <taxon>Bacillati</taxon>
        <taxon>Actinomycetota</taxon>
        <taxon>Actinomycetes</taxon>
        <taxon>Kitasatosporales</taxon>
        <taxon>Streptomycetaceae</taxon>
        <taxon>Streptomyces</taxon>
        <taxon>Streptomyces violaceusniger group</taxon>
    </lineage>
</organism>
<gene>
    <name evidence="3" type="ORF">TPA0910_14970</name>
</gene>
<feature type="compositionally biased region" description="Low complexity" evidence="1">
    <location>
        <begin position="164"/>
        <end position="182"/>
    </location>
</feature>
<feature type="compositionally biased region" description="Basic and acidic residues" evidence="1">
    <location>
        <begin position="300"/>
        <end position="309"/>
    </location>
</feature>
<feature type="compositionally biased region" description="Acidic residues" evidence="1">
    <location>
        <begin position="60"/>
        <end position="69"/>
    </location>
</feature>
<name>A0ABQ3TUQ6_STRHY</name>
<evidence type="ECO:0008006" key="5">
    <source>
        <dbReference type="Google" id="ProtNLM"/>
    </source>
</evidence>
<feature type="compositionally biased region" description="Gly residues" evidence="1">
    <location>
        <begin position="127"/>
        <end position="140"/>
    </location>
</feature>
<reference evidence="3" key="1">
    <citation type="submission" date="2024-05" db="EMBL/GenBank/DDBJ databases">
        <title>Whole genome shotgun sequence of Streptomyces hygroscopicus NBRC 113678.</title>
        <authorList>
            <person name="Komaki H."/>
            <person name="Tamura T."/>
        </authorList>
    </citation>
    <scope>NUCLEOTIDE SEQUENCE</scope>
    <source>
        <strain evidence="3">N11-34</strain>
    </source>
</reference>
<feature type="chain" id="PRO_5045361618" description="Secreted protein" evidence="2">
    <location>
        <begin position="35"/>
        <end position="309"/>
    </location>
</feature>
<feature type="region of interest" description="Disordered" evidence="1">
    <location>
        <begin position="280"/>
        <end position="309"/>
    </location>
</feature>
<feature type="region of interest" description="Disordered" evidence="1">
    <location>
        <begin position="46"/>
        <end position="196"/>
    </location>
</feature>
<accession>A0ABQ3TUQ6</accession>
<feature type="signal peptide" evidence="2">
    <location>
        <begin position="1"/>
        <end position="34"/>
    </location>
</feature>
<evidence type="ECO:0000313" key="4">
    <source>
        <dbReference type="Proteomes" id="UP001054854"/>
    </source>
</evidence>
<protein>
    <recommendedName>
        <fullName evidence="5">Secreted protein</fullName>
    </recommendedName>
</protein>
<sequence length="309" mass="30980">MRYAWSRTTGRRGTAIASSAAALCLGALLSGCGAGGDGYVAAGAAGPDGQRTAKAVPPEDGIDLVPLDEDGTHGDRAGKGGPNGKSGTDAAGPGPTGEGGTDGPAAPTPSASATAPSRPNGSDASDGSGGTGSGKGGSRGPGRTDDGPEDGDGPEGGDGPREPSPSGTGPSDSSGSPTPTGPAVLEVGEPERTATDERWCEKVKVEFRNTGGTPVTSGTVTFATHVFDALGIDWATLESEEEMPAPIGAGQKKEKTWTVCVDDWRVPLGMHIETQDVSVAWKSQGRLSGRRTAPRARPLGGDRKTRQRP</sequence>
<dbReference type="EMBL" id="BNEK01000003">
    <property type="protein sequence ID" value="GHJ27064.1"/>
    <property type="molecule type" value="Genomic_DNA"/>
</dbReference>
<evidence type="ECO:0000256" key="2">
    <source>
        <dbReference type="SAM" id="SignalP"/>
    </source>
</evidence>
<evidence type="ECO:0000256" key="1">
    <source>
        <dbReference type="SAM" id="MobiDB-lite"/>
    </source>
</evidence>
<dbReference type="PROSITE" id="PS51257">
    <property type="entry name" value="PROKAR_LIPOPROTEIN"/>
    <property type="match status" value="1"/>
</dbReference>